<keyword evidence="2" id="KW-1185">Reference proteome</keyword>
<dbReference type="Proteomes" id="UP000199492">
    <property type="component" value="Unassembled WGS sequence"/>
</dbReference>
<evidence type="ECO:0008006" key="3">
    <source>
        <dbReference type="Google" id="ProtNLM"/>
    </source>
</evidence>
<accession>A0A1G7ZEM4</accession>
<dbReference type="PROSITE" id="PS51257">
    <property type="entry name" value="PROKAR_LIPOPROTEIN"/>
    <property type="match status" value="1"/>
</dbReference>
<sequence>MKSLYLGLICLLLVSSCKSDPKQTSLKVDTKELSIAEKIANAHGFEQWKNVSEVKFTFQVDTDSRRGKGRSWSWYPKSDEVLFESLHGEQRYSRKHMDSTQIANDRGFINDKFWLLVPFQLVWDTSARISETTKAQAPISKTELNRITLTYSNEGGYTPGDAYDIFYDEQFIIREWTYRKGNSPEPSLTTTFENYKDYNGIKIATDHKQEGGQWNLNFTDVSITLDDQK</sequence>
<dbReference type="AlphaFoldDB" id="A0A1G7ZEM4"/>
<gene>
    <name evidence="1" type="ORF">SAMN04489796_1011308</name>
</gene>
<evidence type="ECO:0000313" key="2">
    <source>
        <dbReference type="Proteomes" id="UP000199492"/>
    </source>
</evidence>
<dbReference type="STRING" id="262004.SAMN04489796_1011308"/>
<evidence type="ECO:0000313" key="1">
    <source>
        <dbReference type="EMBL" id="SDH06986.1"/>
    </source>
</evidence>
<name>A0A1G7ZEM4_9FLAO</name>
<dbReference type="EMBL" id="FNCZ01000001">
    <property type="protein sequence ID" value="SDH06986.1"/>
    <property type="molecule type" value="Genomic_DNA"/>
</dbReference>
<protein>
    <recommendedName>
        <fullName evidence="3">Outer membrane lipoprotein-sorting protein</fullName>
    </recommendedName>
</protein>
<organism evidence="1 2">
    <name type="scientific">Winogradskyella thalassocola</name>
    <dbReference type="NCBI Taxonomy" id="262004"/>
    <lineage>
        <taxon>Bacteria</taxon>
        <taxon>Pseudomonadati</taxon>
        <taxon>Bacteroidota</taxon>
        <taxon>Flavobacteriia</taxon>
        <taxon>Flavobacteriales</taxon>
        <taxon>Flavobacteriaceae</taxon>
        <taxon>Winogradskyella</taxon>
    </lineage>
</organism>
<reference evidence="2" key="1">
    <citation type="submission" date="2016-10" db="EMBL/GenBank/DDBJ databases">
        <authorList>
            <person name="Varghese N."/>
            <person name="Submissions S."/>
        </authorList>
    </citation>
    <scope>NUCLEOTIDE SEQUENCE [LARGE SCALE GENOMIC DNA]</scope>
    <source>
        <strain evidence="2">DSM 15363</strain>
    </source>
</reference>
<dbReference type="OrthoDB" id="892266at2"/>
<proteinExistence type="predicted"/>
<dbReference type="RefSeq" id="WP_092466740.1">
    <property type="nucleotide sequence ID" value="NZ_FNCZ01000001.1"/>
</dbReference>